<keyword evidence="5" id="KW-0677">Repeat</keyword>
<dbReference type="GO" id="GO:0008270">
    <property type="term" value="F:zinc ion binding"/>
    <property type="evidence" value="ECO:0007669"/>
    <property type="project" value="UniProtKB-KW"/>
</dbReference>
<evidence type="ECO:0000313" key="10">
    <source>
        <dbReference type="EMBL" id="KAF9735772.1"/>
    </source>
</evidence>
<keyword evidence="3" id="KW-0808">Transferase</keyword>
<comment type="caution">
    <text evidence="10">The sequence shown here is derived from an EMBL/GenBank/DDBJ whole genome shotgun (WGS) entry which is preliminary data.</text>
</comment>
<dbReference type="SUPFAM" id="SSF57850">
    <property type="entry name" value="RING/U-box"/>
    <property type="match status" value="1"/>
</dbReference>
<keyword evidence="8" id="KW-0862">Zinc</keyword>
<evidence type="ECO:0000256" key="6">
    <source>
        <dbReference type="ARBA" id="ARBA00022771"/>
    </source>
</evidence>
<dbReference type="OrthoDB" id="9977870at2759"/>
<reference evidence="10" key="1">
    <citation type="journal article" date="2020" name="Mol. Plant Microbe Interact.">
        <title>Genome Sequence of the Biocontrol Agent Coniothyrium minitans strain Conio (IMI 134523).</title>
        <authorList>
            <person name="Patel D."/>
            <person name="Shittu T.A."/>
            <person name="Baroncelli R."/>
            <person name="Muthumeenakshi S."/>
            <person name="Osborne T.H."/>
            <person name="Janganan T.K."/>
            <person name="Sreenivasaprasad S."/>
        </authorList>
    </citation>
    <scope>NUCLEOTIDE SEQUENCE</scope>
    <source>
        <strain evidence="10">Conio</strain>
    </source>
</reference>
<dbReference type="PANTHER" id="PTHR11685">
    <property type="entry name" value="RBR FAMILY RING FINGER AND IBR DOMAIN-CONTAINING"/>
    <property type="match status" value="1"/>
</dbReference>
<evidence type="ECO:0000256" key="4">
    <source>
        <dbReference type="ARBA" id="ARBA00022723"/>
    </source>
</evidence>
<name>A0A9P6KR32_9PLEO</name>
<evidence type="ECO:0000256" key="1">
    <source>
        <dbReference type="ARBA" id="ARBA00001798"/>
    </source>
</evidence>
<keyword evidence="11" id="KW-1185">Reference proteome</keyword>
<dbReference type="GO" id="GO:0016567">
    <property type="term" value="P:protein ubiquitination"/>
    <property type="evidence" value="ECO:0007669"/>
    <property type="project" value="InterPro"/>
</dbReference>
<comment type="catalytic activity">
    <reaction evidence="1">
        <text>[E2 ubiquitin-conjugating enzyme]-S-ubiquitinyl-L-cysteine + [acceptor protein]-L-lysine = [E2 ubiquitin-conjugating enzyme]-L-cysteine + [acceptor protein]-N(6)-ubiquitinyl-L-lysine.</text>
        <dbReference type="EC" id="2.3.2.31"/>
    </reaction>
</comment>
<dbReference type="InterPro" id="IPR002867">
    <property type="entry name" value="IBR_dom"/>
</dbReference>
<evidence type="ECO:0000259" key="9">
    <source>
        <dbReference type="PROSITE" id="PS51873"/>
    </source>
</evidence>
<dbReference type="Proteomes" id="UP000756921">
    <property type="component" value="Unassembled WGS sequence"/>
</dbReference>
<dbReference type="InterPro" id="IPR044066">
    <property type="entry name" value="TRIAD_supradom"/>
</dbReference>
<keyword evidence="7" id="KW-0833">Ubl conjugation pathway</keyword>
<dbReference type="AlphaFoldDB" id="A0A9P6KR32"/>
<dbReference type="Gene3D" id="1.20.120.1750">
    <property type="match status" value="1"/>
</dbReference>
<dbReference type="Pfam" id="PF01485">
    <property type="entry name" value="IBR"/>
    <property type="match status" value="1"/>
</dbReference>
<protein>
    <recommendedName>
        <fullName evidence="2">RBR-type E3 ubiquitin transferase</fullName>
        <ecNumber evidence="2">2.3.2.31</ecNumber>
    </recommendedName>
</protein>
<dbReference type="InterPro" id="IPR031127">
    <property type="entry name" value="E3_UB_ligase_RBR"/>
</dbReference>
<evidence type="ECO:0000256" key="8">
    <source>
        <dbReference type="ARBA" id="ARBA00022833"/>
    </source>
</evidence>
<evidence type="ECO:0000256" key="5">
    <source>
        <dbReference type="ARBA" id="ARBA00022737"/>
    </source>
</evidence>
<dbReference type="EC" id="2.3.2.31" evidence="2"/>
<dbReference type="CDD" id="cd22584">
    <property type="entry name" value="Rcat_RBR_unk"/>
    <property type="match status" value="1"/>
</dbReference>
<evidence type="ECO:0000256" key="3">
    <source>
        <dbReference type="ARBA" id="ARBA00022679"/>
    </source>
</evidence>
<proteinExistence type="predicted"/>
<gene>
    <name evidence="10" type="ORF">PMIN01_05687</name>
</gene>
<feature type="domain" description="RING-type" evidence="9">
    <location>
        <begin position="1"/>
        <end position="192"/>
    </location>
</feature>
<dbReference type="EMBL" id="WJXW01000005">
    <property type="protein sequence ID" value="KAF9735772.1"/>
    <property type="molecule type" value="Genomic_DNA"/>
</dbReference>
<keyword evidence="6" id="KW-0863">Zinc-finger</keyword>
<evidence type="ECO:0000313" key="11">
    <source>
        <dbReference type="Proteomes" id="UP000756921"/>
    </source>
</evidence>
<evidence type="ECO:0000256" key="2">
    <source>
        <dbReference type="ARBA" id="ARBA00012251"/>
    </source>
</evidence>
<accession>A0A9P6KR32</accession>
<dbReference type="PROSITE" id="PS51873">
    <property type="entry name" value="TRIAD"/>
    <property type="match status" value="1"/>
</dbReference>
<dbReference type="GO" id="GO:0061630">
    <property type="term" value="F:ubiquitin protein ligase activity"/>
    <property type="evidence" value="ECO:0007669"/>
    <property type="project" value="UniProtKB-EC"/>
</dbReference>
<evidence type="ECO:0000256" key="7">
    <source>
        <dbReference type="ARBA" id="ARBA00022786"/>
    </source>
</evidence>
<keyword evidence="4" id="KW-0479">Metal-binding</keyword>
<organism evidence="10 11">
    <name type="scientific">Paraphaeosphaeria minitans</name>
    <dbReference type="NCBI Taxonomy" id="565426"/>
    <lineage>
        <taxon>Eukaryota</taxon>
        <taxon>Fungi</taxon>
        <taxon>Dikarya</taxon>
        <taxon>Ascomycota</taxon>
        <taxon>Pezizomycotina</taxon>
        <taxon>Dothideomycetes</taxon>
        <taxon>Pleosporomycetidae</taxon>
        <taxon>Pleosporales</taxon>
        <taxon>Massarineae</taxon>
        <taxon>Didymosphaeriaceae</taxon>
        <taxon>Paraphaeosphaeria</taxon>
    </lineage>
</organism>
<sequence length="304" mass="34489">MEQYTHFDVLELGCKREEENTCHAYCRGCLIDLFETSLTDTTLFPPRCCGKYIPVSACFDLLSSELVRRYNDKQVELASPNPVYCSNRFCVKFIEPDSVIAGIAVCQICNTETCAVCKNPKHNGLCPKDPTVQLLMNVAGEERWQRCPRCRTMVELLTGCYHMRCWCTAEFCYLCAKPWKTCSCPHSHVNRLLADDQMADEPENHIAMPEQEEIVELDPALDVLNDIQLRVATVAGGFAVANAEEEASDDDVQSLDLCKHLWQRSHGINGELEVCGICHHHLRFVNSCKTCRTRVCNRCLNNRL</sequence>